<comment type="caution">
    <text evidence="1">The sequence shown here is derived from an EMBL/GenBank/DDBJ whole genome shotgun (WGS) entry which is preliminary data.</text>
</comment>
<organism evidence="1 2">
    <name type="scientific">Symbiodinium pilosum</name>
    <name type="common">Dinoflagellate</name>
    <dbReference type="NCBI Taxonomy" id="2952"/>
    <lineage>
        <taxon>Eukaryota</taxon>
        <taxon>Sar</taxon>
        <taxon>Alveolata</taxon>
        <taxon>Dinophyceae</taxon>
        <taxon>Suessiales</taxon>
        <taxon>Symbiodiniaceae</taxon>
        <taxon>Symbiodinium</taxon>
    </lineage>
</organism>
<proteinExistence type="predicted"/>
<evidence type="ECO:0000313" key="1">
    <source>
        <dbReference type="EMBL" id="CAE7755911.1"/>
    </source>
</evidence>
<dbReference type="AlphaFoldDB" id="A0A812XWI8"/>
<dbReference type="Proteomes" id="UP000649617">
    <property type="component" value="Unassembled WGS sequence"/>
</dbReference>
<gene>
    <name evidence="1" type="primary">Rbp1</name>
    <name evidence="1" type="ORF">SPIL2461_LOCUS21969</name>
</gene>
<keyword evidence="2" id="KW-1185">Reference proteome</keyword>
<protein>
    <submittedName>
        <fullName evidence="1">Rbp1 protein</fullName>
    </submittedName>
</protein>
<sequence length="152" mass="16954">RTIDEAGVNYLKGAKVGSVTGYLMVSGTILGKPHMSGRRPGSSTPRPRTRFDSISEMAAGFREMPYCYASMDRKPLMPYAPDAFRSRLAVDDAPVPYKNASTIDFNDGIHTCHKRRFQTTNATVYTGEPCDPRSNQGVIAEHTRFRKFMQAK</sequence>
<name>A0A812XWI8_SYMPI</name>
<dbReference type="OrthoDB" id="408293at2759"/>
<dbReference type="EMBL" id="CAJNIZ010046756">
    <property type="protein sequence ID" value="CAE7755911.1"/>
    <property type="molecule type" value="Genomic_DNA"/>
</dbReference>
<accession>A0A812XWI8</accession>
<feature type="non-terminal residue" evidence="1">
    <location>
        <position position="152"/>
    </location>
</feature>
<reference evidence="1" key="1">
    <citation type="submission" date="2021-02" db="EMBL/GenBank/DDBJ databases">
        <authorList>
            <person name="Dougan E. K."/>
            <person name="Rhodes N."/>
            <person name="Thang M."/>
            <person name="Chan C."/>
        </authorList>
    </citation>
    <scope>NUCLEOTIDE SEQUENCE</scope>
</reference>
<evidence type="ECO:0000313" key="2">
    <source>
        <dbReference type="Proteomes" id="UP000649617"/>
    </source>
</evidence>